<sequence>MLDPKVTVEENRKAVAQMREISAIDPRITLEKQCFFIGVSNYSLISRLIADNYILDKSQFDLEQQIYLCLKERVAKYKPWTNEKLKAYCQERFVGENRKKIALRTGKSQPYFYNAIANDNRNGMLYLYDAVNEIPFDFKDVQKVIDSQSPEWEKDIQTVKETLDAKIFISFMTRNGAPLKTAKTLYMTERLEGNSEIEEKIVIDLLKKLADSIEISRIMLNEMTIDEATKMCKIQKKKQEELAKTCFGKKLSELPERQRRLHFILGLADARRTSSLRNALVWYRKRAKNNK</sequence>
<gene>
    <name evidence="1" type="ORF">GKC89_07190</name>
</gene>
<proteinExistence type="predicted"/>
<accession>A0A6A8H6W1</accession>
<comment type="caution">
    <text evidence="1">The sequence shown here is derived from an EMBL/GenBank/DDBJ whole genome shotgun (WGS) entry which is preliminary data.</text>
</comment>
<dbReference type="RefSeq" id="WP_154237091.1">
    <property type="nucleotide sequence ID" value="NZ_WKNS01000020.1"/>
</dbReference>
<organism evidence="1">
    <name type="scientific">Ligilactobacillus ruminis</name>
    <dbReference type="NCBI Taxonomy" id="1623"/>
    <lineage>
        <taxon>Bacteria</taxon>
        <taxon>Bacillati</taxon>
        <taxon>Bacillota</taxon>
        <taxon>Bacilli</taxon>
        <taxon>Lactobacillales</taxon>
        <taxon>Lactobacillaceae</taxon>
        <taxon>Ligilactobacillus</taxon>
    </lineage>
</organism>
<dbReference type="EMBL" id="WKOD01000019">
    <property type="protein sequence ID" value="MSA68868.1"/>
    <property type="molecule type" value="Genomic_DNA"/>
</dbReference>
<dbReference type="AlphaFoldDB" id="A0A6A8H6W1"/>
<name>A0A6A8H6W1_9LACO</name>
<reference evidence="1" key="1">
    <citation type="journal article" date="2019" name="Nat. Med.">
        <title>A library of human gut bacterial isolates paired with longitudinal multiomics data enables mechanistic microbiome research.</title>
        <authorList>
            <person name="Poyet M."/>
            <person name="Groussin M."/>
            <person name="Gibbons S.M."/>
            <person name="Avila-Pacheco J."/>
            <person name="Jiang X."/>
            <person name="Kearney S.M."/>
            <person name="Perrotta A.R."/>
            <person name="Berdy B."/>
            <person name="Zhao S."/>
            <person name="Lieberman T.D."/>
            <person name="Swanson P.K."/>
            <person name="Smith M."/>
            <person name="Roesemann S."/>
            <person name="Alexander J.E."/>
            <person name="Rich S.A."/>
            <person name="Livny J."/>
            <person name="Vlamakis H."/>
            <person name="Clish C."/>
            <person name="Bullock K."/>
            <person name="Deik A."/>
            <person name="Scott J."/>
            <person name="Pierce K.A."/>
            <person name="Xavier R.J."/>
            <person name="Alm E.J."/>
        </authorList>
    </citation>
    <scope>NUCLEOTIDE SEQUENCE</scope>
    <source>
        <strain evidence="1">BIOML-A18</strain>
    </source>
</reference>
<protein>
    <submittedName>
        <fullName evidence="1">Uncharacterized protein</fullName>
    </submittedName>
</protein>
<evidence type="ECO:0000313" key="1">
    <source>
        <dbReference type="EMBL" id="MSA68868.1"/>
    </source>
</evidence>